<keyword evidence="3" id="KW-0813">Transport</keyword>
<dbReference type="Proteomes" id="UP000606490">
    <property type="component" value="Unassembled WGS sequence"/>
</dbReference>
<comment type="caution">
    <text evidence="7">The sequence shown here is derived from an EMBL/GenBank/DDBJ whole genome shotgun (WGS) entry which is preliminary data.</text>
</comment>
<dbReference type="SUPFAM" id="SSF53850">
    <property type="entry name" value="Periplasmic binding protein-like II"/>
    <property type="match status" value="1"/>
</dbReference>
<dbReference type="EMBL" id="JAEUXJ010000005">
    <property type="protein sequence ID" value="MBL6456395.1"/>
    <property type="molecule type" value="Genomic_DNA"/>
</dbReference>
<evidence type="ECO:0000256" key="2">
    <source>
        <dbReference type="ARBA" id="ARBA00008520"/>
    </source>
</evidence>
<evidence type="ECO:0000313" key="7">
    <source>
        <dbReference type="EMBL" id="MBL6456395.1"/>
    </source>
</evidence>
<evidence type="ECO:0000313" key="8">
    <source>
        <dbReference type="Proteomes" id="UP000606490"/>
    </source>
</evidence>
<dbReference type="CDD" id="cd13589">
    <property type="entry name" value="PBP2_polyamine_RpCGA009"/>
    <property type="match status" value="1"/>
</dbReference>
<evidence type="ECO:0000256" key="5">
    <source>
        <dbReference type="ARBA" id="ARBA00022764"/>
    </source>
</evidence>
<dbReference type="RefSeq" id="WP_202826143.1">
    <property type="nucleotide sequence ID" value="NZ_JAEUXJ010000005.1"/>
</dbReference>
<evidence type="ECO:0000256" key="6">
    <source>
        <dbReference type="SAM" id="SignalP"/>
    </source>
</evidence>
<evidence type="ECO:0000256" key="1">
    <source>
        <dbReference type="ARBA" id="ARBA00004418"/>
    </source>
</evidence>
<comment type="subcellular location">
    <subcellularLocation>
        <location evidence="1">Periplasm</location>
    </subcellularLocation>
</comment>
<dbReference type="InterPro" id="IPR006311">
    <property type="entry name" value="TAT_signal"/>
</dbReference>
<protein>
    <submittedName>
        <fullName evidence="7">ABC transporter substrate-binding protein</fullName>
    </submittedName>
</protein>
<dbReference type="InterPro" id="IPR006059">
    <property type="entry name" value="SBP"/>
</dbReference>
<reference evidence="7 8" key="1">
    <citation type="submission" date="2021-01" db="EMBL/GenBank/DDBJ databases">
        <title>Belnapia mucosa sp. nov. and Belnapia arida sp. nov., isolated from the Tabernas Desert (Almeria, Spain).</title>
        <authorList>
            <person name="Molina-Menor E."/>
            <person name="Vidal-Verdu A."/>
            <person name="Calonge A."/>
            <person name="Satari L."/>
            <person name="Pereto Magraner J."/>
            <person name="Porcar Miralles M."/>
        </authorList>
    </citation>
    <scope>NUCLEOTIDE SEQUENCE [LARGE SCALE GENOMIC DNA]</scope>
    <source>
        <strain evidence="7 8">T6</strain>
    </source>
</reference>
<evidence type="ECO:0000256" key="3">
    <source>
        <dbReference type="ARBA" id="ARBA00022448"/>
    </source>
</evidence>
<dbReference type="Pfam" id="PF13416">
    <property type="entry name" value="SBP_bac_8"/>
    <property type="match status" value="1"/>
</dbReference>
<keyword evidence="5" id="KW-0574">Periplasm</keyword>
<name>A0ABS1V3Z0_9PROT</name>
<evidence type="ECO:0000256" key="4">
    <source>
        <dbReference type="ARBA" id="ARBA00022729"/>
    </source>
</evidence>
<dbReference type="PANTHER" id="PTHR30006">
    <property type="entry name" value="THIAMINE-BINDING PERIPLASMIC PROTEIN-RELATED"/>
    <property type="match status" value="1"/>
</dbReference>
<gene>
    <name evidence="7" type="ORF">JMJ55_13760</name>
</gene>
<feature type="chain" id="PRO_5046620622" evidence="6">
    <location>
        <begin position="33"/>
        <end position="354"/>
    </location>
</feature>
<keyword evidence="8" id="KW-1185">Reference proteome</keyword>
<keyword evidence="4 6" id="KW-0732">Signal</keyword>
<sequence>MTDRPRILRPSRRLLLGAALAAPALRAFPARAAGEVIVRTPGGTYDDVMRRHVYDPFTKETGIEVRPVAATSAKLLAMFRANNVELDLIDTGDGQLLTLERMGALAPIAYDKWRWSKPEDITAEVKNQYRVANFVYCTVLGYNKEHFAGGAPDSWADFWNAGKFPGPRMLSDMASGSANLEFALLADGVPKDKLYPLDVDRALKAMDRIRPQIRRFWDTGALSAQMLSDKEVVAGSIWNGRLQVLIDRKAPLAYTWNEHMIQVQALGIFKDAKNIAGAQLLADYMLQPEVQAKYSRDLIYGPTNTKAFPLLSEEERARAPGGERSRQTGFYQNVTWWEDNRDRVNRIWSRWLQR</sequence>
<dbReference type="Gene3D" id="3.40.190.10">
    <property type="entry name" value="Periplasmic binding protein-like II"/>
    <property type="match status" value="2"/>
</dbReference>
<organism evidence="7 8">
    <name type="scientific">Belnapia mucosa</name>
    <dbReference type="NCBI Taxonomy" id="2804532"/>
    <lineage>
        <taxon>Bacteria</taxon>
        <taxon>Pseudomonadati</taxon>
        <taxon>Pseudomonadota</taxon>
        <taxon>Alphaproteobacteria</taxon>
        <taxon>Acetobacterales</taxon>
        <taxon>Roseomonadaceae</taxon>
        <taxon>Belnapia</taxon>
    </lineage>
</organism>
<feature type="signal peptide" evidence="6">
    <location>
        <begin position="1"/>
        <end position="32"/>
    </location>
</feature>
<dbReference type="PANTHER" id="PTHR30006:SF3">
    <property type="entry name" value="THIAMINE-BINDING PERIPLASMIC PROTEIN"/>
    <property type="match status" value="1"/>
</dbReference>
<dbReference type="PROSITE" id="PS51318">
    <property type="entry name" value="TAT"/>
    <property type="match status" value="1"/>
</dbReference>
<accession>A0ABS1V3Z0</accession>
<proteinExistence type="inferred from homology"/>
<comment type="similarity">
    <text evidence="2">Belongs to the bacterial solute-binding protein 1 family.</text>
</comment>